<dbReference type="PATRIC" id="fig|582680.7.peg.307"/>
<comment type="caution">
    <text evidence="2">The sequence shown here is derived from an EMBL/GenBank/DDBJ whole genome shotgun (WGS) entry which is preliminary data.</text>
</comment>
<dbReference type="Proteomes" id="UP000033448">
    <property type="component" value="Unassembled WGS sequence"/>
</dbReference>
<keyword evidence="2" id="KW-0808">Transferase</keyword>
<evidence type="ECO:0000259" key="1">
    <source>
        <dbReference type="PROSITE" id="PS51186"/>
    </source>
</evidence>
<proteinExistence type="predicted"/>
<dbReference type="InterPro" id="IPR000182">
    <property type="entry name" value="GNAT_dom"/>
</dbReference>
<dbReference type="PROSITE" id="PS51186">
    <property type="entry name" value="GNAT"/>
    <property type="match status" value="1"/>
</dbReference>
<dbReference type="CDD" id="cd04301">
    <property type="entry name" value="NAT_SF"/>
    <property type="match status" value="1"/>
</dbReference>
<dbReference type="EMBL" id="JYIT01000046">
    <property type="protein sequence ID" value="KJL29936.1"/>
    <property type="molecule type" value="Genomic_DNA"/>
</dbReference>
<dbReference type="GO" id="GO:0016747">
    <property type="term" value="F:acyltransferase activity, transferring groups other than amino-acyl groups"/>
    <property type="evidence" value="ECO:0007669"/>
    <property type="project" value="InterPro"/>
</dbReference>
<keyword evidence="3" id="KW-1185">Reference proteome</keyword>
<dbReference type="Pfam" id="PF12746">
    <property type="entry name" value="GNAT_acetyltran"/>
    <property type="match status" value="1"/>
</dbReference>
<accession>A0A0F0LEH3</accession>
<dbReference type="OrthoDB" id="4824241at2"/>
<dbReference type="AlphaFoldDB" id="A0A0F0LEH3"/>
<dbReference type="InterPro" id="IPR016181">
    <property type="entry name" value="Acyl_CoA_acyltransferase"/>
</dbReference>
<dbReference type="PANTHER" id="PTHR31143">
    <property type="match status" value="1"/>
</dbReference>
<evidence type="ECO:0000313" key="3">
    <source>
        <dbReference type="Proteomes" id="UP000033448"/>
    </source>
</evidence>
<gene>
    <name evidence="2" type="ORF">RL72_00294</name>
</gene>
<dbReference type="Gene3D" id="3.40.630.30">
    <property type="match status" value="1"/>
</dbReference>
<evidence type="ECO:0000313" key="2">
    <source>
        <dbReference type="EMBL" id="KJL29936.1"/>
    </source>
</evidence>
<organism evidence="2 3">
    <name type="scientific">Microbacterium azadirachtae</name>
    <dbReference type="NCBI Taxonomy" id="582680"/>
    <lineage>
        <taxon>Bacteria</taxon>
        <taxon>Bacillati</taxon>
        <taxon>Actinomycetota</taxon>
        <taxon>Actinomycetes</taxon>
        <taxon>Micrococcales</taxon>
        <taxon>Microbacteriaceae</taxon>
        <taxon>Microbacterium</taxon>
    </lineage>
</organism>
<protein>
    <submittedName>
        <fullName evidence="2">Ribosomal-protein-alanine N-acetyltransferase</fullName>
    </submittedName>
</protein>
<dbReference type="SUPFAM" id="SSF55729">
    <property type="entry name" value="Acyl-CoA N-acyltransferases (Nat)"/>
    <property type="match status" value="1"/>
</dbReference>
<dbReference type="PANTHER" id="PTHR31143:SF2">
    <property type="entry name" value="FR47-LIKE DOMAIN-CONTAINING PROTEIN-RELATED"/>
    <property type="match status" value="1"/>
</dbReference>
<dbReference type="InterPro" id="IPR027365">
    <property type="entry name" value="GNAT_acetyltra_YdfB-like"/>
</dbReference>
<sequence>MRLTGPTDETTAREGAAELAQVEVNVGFARAVIEGVVTGQLHTSESHAGAYHAVHPYGMSLIWGEGVGAAFDEIVAHLQAGRYRDRDEWLQIDPRWAGLPWERELTASPLRASVHERVNFGFDPAAFDSAHGQAPEGWAIVPADSTDFAQPGAVVPREFWNDADQFLEHGGGWRAEHAGKRGALAFTSFRFDDELEIGIETHPDARGKGLATAVAARMIDDLLQRGITPVWSCRASNHASVALATKLGFTPAKRLPYYGLTARQRRVVS</sequence>
<name>A0A0F0LEH3_9MICO</name>
<reference evidence="2 3" key="1">
    <citation type="submission" date="2015-02" db="EMBL/GenBank/DDBJ databases">
        <title>Draft genome sequences of ten Microbacterium spp. with emphasis on heavy metal contaminated environments.</title>
        <authorList>
            <person name="Corretto E."/>
        </authorList>
    </citation>
    <scope>NUCLEOTIDE SEQUENCE [LARGE SCALE GENOMIC DNA]</scope>
    <source>
        <strain evidence="2 3">DSM 23848</strain>
    </source>
</reference>
<feature type="domain" description="N-acetyltransferase" evidence="1">
    <location>
        <begin position="138"/>
        <end position="269"/>
    </location>
</feature>